<protein>
    <recommendedName>
        <fullName evidence="2">Fe2OG dioxygenase domain-containing protein</fullName>
    </recommendedName>
</protein>
<reference evidence="3 4" key="1">
    <citation type="journal article" date="2020" name="G3 (Bethesda)">
        <title>Improved Reference Genome for Cyclotella cryptica CCMP332, a Model for Cell Wall Morphogenesis, Salinity Adaptation, and Lipid Production in Diatoms (Bacillariophyta).</title>
        <authorList>
            <person name="Roberts W.R."/>
            <person name="Downey K.M."/>
            <person name="Ruck E.C."/>
            <person name="Traller J.C."/>
            <person name="Alverson A.J."/>
        </authorList>
    </citation>
    <scope>NUCLEOTIDE SEQUENCE [LARGE SCALE GENOMIC DNA]</scope>
    <source>
        <strain evidence="3 4">CCMP332</strain>
    </source>
</reference>
<dbReference type="InterPro" id="IPR027450">
    <property type="entry name" value="AlkB-like"/>
</dbReference>
<evidence type="ECO:0000313" key="3">
    <source>
        <dbReference type="EMBL" id="KAL3790306.1"/>
    </source>
</evidence>
<dbReference type="InterPro" id="IPR037151">
    <property type="entry name" value="AlkB-like_sf"/>
</dbReference>
<comment type="caution">
    <text evidence="3">The sequence shown here is derived from an EMBL/GenBank/DDBJ whole genome shotgun (WGS) entry which is preliminary data.</text>
</comment>
<evidence type="ECO:0000259" key="2">
    <source>
        <dbReference type="PROSITE" id="PS51471"/>
    </source>
</evidence>
<dbReference type="Proteomes" id="UP001516023">
    <property type="component" value="Unassembled WGS sequence"/>
</dbReference>
<organism evidence="3 4">
    <name type="scientific">Cyclotella cryptica</name>
    <dbReference type="NCBI Taxonomy" id="29204"/>
    <lineage>
        <taxon>Eukaryota</taxon>
        <taxon>Sar</taxon>
        <taxon>Stramenopiles</taxon>
        <taxon>Ochrophyta</taxon>
        <taxon>Bacillariophyta</taxon>
        <taxon>Coscinodiscophyceae</taxon>
        <taxon>Thalassiosirophycidae</taxon>
        <taxon>Stephanodiscales</taxon>
        <taxon>Stephanodiscaceae</taxon>
        <taxon>Cyclotella</taxon>
    </lineage>
</organism>
<feature type="domain" description="Fe2OG dioxygenase" evidence="2">
    <location>
        <begin position="477"/>
        <end position="601"/>
    </location>
</feature>
<dbReference type="Pfam" id="PF13532">
    <property type="entry name" value="2OG-FeII_Oxy_2"/>
    <property type="match status" value="1"/>
</dbReference>
<gene>
    <name evidence="3" type="ORF">HJC23_002932</name>
</gene>
<evidence type="ECO:0000256" key="1">
    <source>
        <dbReference type="SAM" id="MobiDB-lite"/>
    </source>
</evidence>
<evidence type="ECO:0000313" key="4">
    <source>
        <dbReference type="Proteomes" id="UP001516023"/>
    </source>
</evidence>
<dbReference type="InterPro" id="IPR032854">
    <property type="entry name" value="ALKBH3"/>
</dbReference>
<dbReference type="PANTHER" id="PTHR31212">
    <property type="entry name" value="ALPHA-KETOGLUTARATE-DEPENDENT DIOXYGENASE ALKB HOMOLOG 3"/>
    <property type="match status" value="1"/>
</dbReference>
<sequence length="623" mass="69525">MASSMLLPTFISSASQSHWNIGCSIKWRQIAHEFNCPRLSPPTGPLSMAPTRTTPPRRSREKAQGRNIDPHTSQRKQSQVKKSLKPMTRPTVETATSLGEAIHIATSVPEYLSIIDKFVWLPTDEGLPPHLRAQAIHHDKRRRWGSQLLEGLGNAALAMWENDPRTMLQQLEPGGGLRKLWTDKRLLRTILSVEHKFDKSYVETPEKEGVWIASALKGLHVLSSCIIPVTPSHSSSQDEVEAWINIHRGISSVVQSADRLLSDERTPMKDTVEVRWAIRGLVARLQAANSFFANNTVTSDETISKERLSFTTPNINTRASKLPFDILPHCLPWEIHPSASLEYNGYPAQSLVSDLLESIPFNFDTLTTRTGNAVVERRGTAWLAEEGIGALAYSGKLMRPVMVPENVRGVMRNIEQWCAKLEDDSLHHSQIVYFLLEESLSNENSIPTFVEFVWDDGTSSDLPFQELGQYIKHVPAFFDCALCNHYPDGNSACKFHTDPEHGSHWHRTTAVVSCGTSRRFAFRPIPDISTWSEWDSAGSTLTKQTKDEASCAPAVTQLFPGDVVLMTGACNDLFHHAVYASPFDVDGAQKSRVSLVFKRALERGGGRKGHSVAGEGRRARRNK</sequence>
<dbReference type="PROSITE" id="PS51471">
    <property type="entry name" value="FE2OG_OXY"/>
    <property type="match status" value="1"/>
</dbReference>
<dbReference type="PANTHER" id="PTHR31212:SF4">
    <property type="entry name" value="ALPHA-KETOGLUTARATE-DEPENDENT DIOXYGENASE ALKB HOMOLOG 3"/>
    <property type="match status" value="1"/>
</dbReference>
<feature type="region of interest" description="Disordered" evidence="1">
    <location>
        <begin position="38"/>
        <end position="90"/>
    </location>
</feature>
<dbReference type="Gene3D" id="2.60.120.590">
    <property type="entry name" value="Alpha-ketoglutarate-dependent dioxygenase AlkB-like"/>
    <property type="match status" value="1"/>
</dbReference>
<dbReference type="EMBL" id="JABMIG020000130">
    <property type="protein sequence ID" value="KAL3790306.1"/>
    <property type="molecule type" value="Genomic_DNA"/>
</dbReference>
<dbReference type="SUPFAM" id="SSF51197">
    <property type="entry name" value="Clavaminate synthase-like"/>
    <property type="match status" value="1"/>
</dbReference>
<keyword evidence="4" id="KW-1185">Reference proteome</keyword>
<accession>A0ABD3PSF2</accession>
<proteinExistence type="predicted"/>
<name>A0ABD3PSF2_9STRA</name>
<dbReference type="InterPro" id="IPR005123">
    <property type="entry name" value="Oxoglu/Fe-dep_dioxygenase_dom"/>
</dbReference>
<dbReference type="AlphaFoldDB" id="A0ABD3PSF2"/>